<dbReference type="Proteomes" id="UP000554482">
    <property type="component" value="Unassembled WGS sequence"/>
</dbReference>
<evidence type="ECO:0000313" key="2">
    <source>
        <dbReference type="EMBL" id="KAF5177726.1"/>
    </source>
</evidence>
<feature type="non-terminal residue" evidence="2">
    <location>
        <position position="1"/>
    </location>
</feature>
<feature type="region of interest" description="Disordered" evidence="1">
    <location>
        <begin position="28"/>
        <end position="47"/>
    </location>
</feature>
<keyword evidence="3" id="KW-1185">Reference proteome</keyword>
<feature type="region of interest" description="Disordered" evidence="1">
    <location>
        <begin position="1"/>
        <end position="20"/>
    </location>
</feature>
<proteinExistence type="predicted"/>
<evidence type="ECO:0000313" key="3">
    <source>
        <dbReference type="Proteomes" id="UP000554482"/>
    </source>
</evidence>
<dbReference type="AlphaFoldDB" id="A0A7J6UYJ2"/>
<protein>
    <submittedName>
        <fullName evidence="2">Uncharacterized protein</fullName>
    </submittedName>
</protein>
<sequence>WSSISTEPTPTQGSPLRRNSLNIRIPSCGHARAAPPARRPAAQRGSTTVRAQVALLLRKEVAVLAELHREAPPPSGLKPHDALQLRKEAAVLAELHREAPPPSGHDEKTRT</sequence>
<evidence type="ECO:0000256" key="1">
    <source>
        <dbReference type="SAM" id="MobiDB-lite"/>
    </source>
</evidence>
<accession>A0A7J6UYJ2</accession>
<reference evidence="2 3" key="1">
    <citation type="submission" date="2020-06" db="EMBL/GenBank/DDBJ databases">
        <title>Transcriptomic and genomic resources for Thalictrum thalictroides and T. hernandezii: Facilitating candidate gene discovery in an emerging model plant lineage.</title>
        <authorList>
            <person name="Arias T."/>
            <person name="Riano-Pachon D.M."/>
            <person name="Di Stilio V.S."/>
        </authorList>
    </citation>
    <scope>NUCLEOTIDE SEQUENCE [LARGE SCALE GENOMIC DNA]</scope>
    <source>
        <strain evidence="3">cv. WT478/WT964</strain>
        <tissue evidence="2">Leaves</tissue>
    </source>
</reference>
<organism evidence="2 3">
    <name type="scientific">Thalictrum thalictroides</name>
    <name type="common">Rue-anemone</name>
    <name type="synonym">Anemone thalictroides</name>
    <dbReference type="NCBI Taxonomy" id="46969"/>
    <lineage>
        <taxon>Eukaryota</taxon>
        <taxon>Viridiplantae</taxon>
        <taxon>Streptophyta</taxon>
        <taxon>Embryophyta</taxon>
        <taxon>Tracheophyta</taxon>
        <taxon>Spermatophyta</taxon>
        <taxon>Magnoliopsida</taxon>
        <taxon>Ranunculales</taxon>
        <taxon>Ranunculaceae</taxon>
        <taxon>Thalictroideae</taxon>
        <taxon>Thalictrum</taxon>
    </lineage>
</organism>
<dbReference type="EMBL" id="JABWDY010040994">
    <property type="protein sequence ID" value="KAF5177726.1"/>
    <property type="molecule type" value="Genomic_DNA"/>
</dbReference>
<comment type="caution">
    <text evidence="2">The sequence shown here is derived from an EMBL/GenBank/DDBJ whole genome shotgun (WGS) entry which is preliminary data.</text>
</comment>
<gene>
    <name evidence="2" type="ORF">FRX31_032685</name>
</gene>
<name>A0A7J6UYJ2_THATH</name>
<feature type="compositionally biased region" description="Low complexity" evidence="1">
    <location>
        <begin position="31"/>
        <end position="42"/>
    </location>
</feature>